<dbReference type="EC" id="2.7.11.1" evidence="20"/>
<evidence type="ECO:0000256" key="9">
    <source>
        <dbReference type="ARBA" id="ARBA00022734"/>
    </source>
</evidence>
<dbReference type="GO" id="GO:0031625">
    <property type="term" value="F:ubiquitin protein ligase binding"/>
    <property type="evidence" value="ECO:0007669"/>
    <property type="project" value="UniProtKB-ARBA"/>
</dbReference>
<keyword evidence="2" id="KW-1003">Cell membrane</keyword>
<dbReference type="SMART" id="SM00473">
    <property type="entry name" value="PAN_AP"/>
    <property type="match status" value="1"/>
</dbReference>
<evidence type="ECO:0000256" key="15">
    <source>
        <dbReference type="ARBA" id="ARBA00023157"/>
    </source>
</evidence>
<dbReference type="CDD" id="cd14066">
    <property type="entry name" value="STKc_IRAK"/>
    <property type="match status" value="1"/>
</dbReference>
<reference evidence="26 27" key="1">
    <citation type="submission" date="2024-04" db="EMBL/GenBank/DDBJ databases">
        <title>Genome assembly C_amara_ONT_v2.</title>
        <authorList>
            <person name="Yant L."/>
            <person name="Moore C."/>
            <person name="Slenker M."/>
        </authorList>
    </citation>
    <scope>NUCLEOTIDE SEQUENCE [LARGE SCALE GENOMIC DNA]</scope>
    <source>
        <tissue evidence="26">Leaf</tissue>
    </source>
</reference>
<evidence type="ECO:0000256" key="4">
    <source>
        <dbReference type="ARBA" id="ARBA00022536"/>
    </source>
</evidence>
<evidence type="ECO:0000259" key="23">
    <source>
        <dbReference type="PROSITE" id="PS50011"/>
    </source>
</evidence>
<dbReference type="InterPro" id="IPR021820">
    <property type="entry name" value="S-locus_recpt_kinase_C"/>
</dbReference>
<keyword evidence="12 20" id="KW-0067">ATP-binding</keyword>
<comment type="similarity">
    <text evidence="20">Belongs to the protein kinase superfamily. Ser/Thr protein kinase family.</text>
</comment>
<evidence type="ECO:0000256" key="6">
    <source>
        <dbReference type="ARBA" id="ARBA00022679"/>
    </source>
</evidence>
<dbReference type="GO" id="GO:0005524">
    <property type="term" value="F:ATP binding"/>
    <property type="evidence" value="ECO:0007669"/>
    <property type="project" value="UniProtKB-UniRule"/>
</dbReference>
<evidence type="ECO:0000313" key="27">
    <source>
        <dbReference type="Proteomes" id="UP001558713"/>
    </source>
</evidence>
<keyword evidence="3 20" id="KW-0723">Serine/threonine-protein kinase</keyword>
<dbReference type="InterPro" id="IPR001480">
    <property type="entry name" value="Bulb-type_lectin_dom"/>
</dbReference>
<keyword evidence="27" id="KW-1185">Reference proteome</keyword>
<evidence type="ECO:0000256" key="2">
    <source>
        <dbReference type="ARBA" id="ARBA00022475"/>
    </source>
</evidence>
<dbReference type="PANTHER" id="PTHR27002:SF506">
    <property type="entry name" value="ATP BINDING _ PROTEIN KINASE"/>
    <property type="match status" value="1"/>
</dbReference>
<keyword evidence="13 22" id="KW-1133">Transmembrane helix</keyword>
<organism evidence="26 27">
    <name type="scientific">Cardamine amara subsp. amara</name>
    <dbReference type="NCBI Taxonomy" id="228776"/>
    <lineage>
        <taxon>Eukaryota</taxon>
        <taxon>Viridiplantae</taxon>
        <taxon>Streptophyta</taxon>
        <taxon>Embryophyta</taxon>
        <taxon>Tracheophyta</taxon>
        <taxon>Spermatophyta</taxon>
        <taxon>Magnoliopsida</taxon>
        <taxon>eudicotyledons</taxon>
        <taxon>Gunneridae</taxon>
        <taxon>Pentapetalae</taxon>
        <taxon>rosids</taxon>
        <taxon>malvids</taxon>
        <taxon>Brassicales</taxon>
        <taxon>Brassicaceae</taxon>
        <taxon>Cardamineae</taxon>
        <taxon>Cardamine</taxon>
    </lineage>
</organism>
<dbReference type="Pfam" id="PF08276">
    <property type="entry name" value="PAN_2"/>
    <property type="match status" value="1"/>
</dbReference>
<dbReference type="Gene3D" id="3.30.200.20">
    <property type="entry name" value="Phosphorylase Kinase, domain 1"/>
    <property type="match status" value="1"/>
</dbReference>
<dbReference type="InterPro" id="IPR011009">
    <property type="entry name" value="Kinase-like_dom_sf"/>
</dbReference>
<dbReference type="FunFam" id="1.10.510.10:FF:000345">
    <property type="entry name" value="G-type lectin S-receptor-like serine/threonine-protein kinase"/>
    <property type="match status" value="1"/>
</dbReference>
<evidence type="ECO:0000256" key="17">
    <source>
        <dbReference type="ARBA" id="ARBA00023180"/>
    </source>
</evidence>
<keyword evidence="11 20" id="KW-0418">Kinase</keyword>
<comment type="catalytic activity">
    <reaction evidence="19 20">
        <text>L-seryl-[protein] + ATP = O-phospho-L-seryl-[protein] + ADP + H(+)</text>
        <dbReference type="Rhea" id="RHEA:17989"/>
        <dbReference type="Rhea" id="RHEA-COMP:9863"/>
        <dbReference type="Rhea" id="RHEA-COMP:11604"/>
        <dbReference type="ChEBI" id="CHEBI:15378"/>
        <dbReference type="ChEBI" id="CHEBI:29999"/>
        <dbReference type="ChEBI" id="CHEBI:30616"/>
        <dbReference type="ChEBI" id="CHEBI:83421"/>
        <dbReference type="ChEBI" id="CHEBI:456216"/>
        <dbReference type="EC" id="2.7.11.1"/>
    </reaction>
</comment>
<evidence type="ECO:0000313" key="26">
    <source>
        <dbReference type="EMBL" id="KAL1213881.1"/>
    </source>
</evidence>
<dbReference type="AlphaFoldDB" id="A0ABD1B4I0"/>
<keyword evidence="16" id="KW-0675">Receptor</keyword>
<dbReference type="SMART" id="SM00220">
    <property type="entry name" value="S_TKc"/>
    <property type="match status" value="1"/>
</dbReference>
<feature type="transmembrane region" description="Helical" evidence="22">
    <location>
        <begin position="444"/>
        <end position="467"/>
    </location>
</feature>
<keyword evidence="10 20" id="KW-0547">Nucleotide-binding</keyword>
<keyword evidence="15" id="KW-1015">Disulfide bond</keyword>
<evidence type="ECO:0000256" key="8">
    <source>
        <dbReference type="ARBA" id="ARBA00022729"/>
    </source>
</evidence>
<dbReference type="GO" id="GO:0005886">
    <property type="term" value="C:plasma membrane"/>
    <property type="evidence" value="ECO:0007669"/>
    <property type="project" value="UniProtKB-SubCell"/>
</dbReference>
<dbReference type="PROSITE" id="PS50927">
    <property type="entry name" value="BULB_LECTIN"/>
    <property type="match status" value="1"/>
</dbReference>
<comment type="subcellular location">
    <subcellularLocation>
        <location evidence="1">Cell membrane</location>
        <topology evidence="1">Single-pass type I membrane protein</topology>
    </subcellularLocation>
</comment>
<dbReference type="Gene3D" id="2.90.10.10">
    <property type="entry name" value="Bulb-type lectin domain"/>
    <property type="match status" value="1"/>
</dbReference>
<dbReference type="PIRSF" id="PIRSF000641">
    <property type="entry name" value="SRK"/>
    <property type="match status" value="1"/>
</dbReference>
<dbReference type="InterPro" id="IPR036426">
    <property type="entry name" value="Bulb-type_lectin_dom_sf"/>
</dbReference>
<dbReference type="GO" id="GO:0030246">
    <property type="term" value="F:carbohydrate binding"/>
    <property type="evidence" value="ECO:0007669"/>
    <property type="project" value="UniProtKB-KW"/>
</dbReference>
<feature type="domain" description="Protein kinase" evidence="23">
    <location>
        <begin position="507"/>
        <end position="792"/>
    </location>
</feature>
<keyword evidence="9" id="KW-0430">Lectin</keyword>
<dbReference type="CDD" id="cd01098">
    <property type="entry name" value="PAN_AP_plant"/>
    <property type="match status" value="1"/>
</dbReference>
<dbReference type="PROSITE" id="PS50948">
    <property type="entry name" value="PAN"/>
    <property type="match status" value="1"/>
</dbReference>
<dbReference type="PROSITE" id="PS50011">
    <property type="entry name" value="PROTEIN_KINASE_DOM"/>
    <property type="match status" value="1"/>
</dbReference>
<keyword evidence="14 22" id="KW-0472">Membrane</keyword>
<evidence type="ECO:0000256" key="22">
    <source>
        <dbReference type="SAM" id="Phobius"/>
    </source>
</evidence>
<name>A0ABD1B4I0_CARAN</name>
<dbReference type="Pfam" id="PF07714">
    <property type="entry name" value="PK_Tyr_Ser-Thr"/>
    <property type="match status" value="1"/>
</dbReference>
<keyword evidence="5" id="KW-0597">Phosphoprotein</keyword>
<dbReference type="InterPro" id="IPR003609">
    <property type="entry name" value="Pan_app"/>
</dbReference>
<feature type="domain" description="Apple" evidence="25">
    <location>
        <begin position="350"/>
        <end position="430"/>
    </location>
</feature>
<dbReference type="InterPro" id="IPR001245">
    <property type="entry name" value="Ser-Thr/Tyr_kinase_cat_dom"/>
</dbReference>
<dbReference type="CDD" id="cd00028">
    <property type="entry name" value="B_lectin"/>
    <property type="match status" value="1"/>
</dbReference>
<evidence type="ECO:0000256" key="1">
    <source>
        <dbReference type="ARBA" id="ARBA00004251"/>
    </source>
</evidence>
<evidence type="ECO:0000256" key="7">
    <source>
        <dbReference type="ARBA" id="ARBA00022692"/>
    </source>
</evidence>
<evidence type="ECO:0000256" key="10">
    <source>
        <dbReference type="ARBA" id="ARBA00022741"/>
    </source>
</evidence>
<sequence>MFSSYTNLKEIVFRDTRVHMGMTRFSCFLLFTLLLLSFSYAAITPTSPLSIGKTLISANGVYELGFFSPNNTKEQYVGIWLKGTNPQIVVWVANREKPVTDSTANLTISSSGNLLLLDGKHGVVWSTGETFASNRSRAEILDTGNLIVIDKISGRILWRSFDHLSDTLLHSSALMYNLATGEKQVLTSWKSYTDPSPGDFVGLITPQVPSQGFTMRGSTPYHRTGPWAKTRFTGIPLMDESYTSPFSLHQDVNGSGFFTYFERNNKPSCFILTSEGSMKMFAHNGTDWELTYEDPASICDIYGVCGPFGLCVMSVPPECKCLKGFVPKSIEEWKRGNWTSGCVRRTELHCQRNSTGKDVNVFYPVASIKPPDFYELGSSVNPEECHQSCLHNCSCVAFSYIQGIGCLVWNQDLMNAVQFSARGELLSIRLARSELDGNKRKKTIVASTVSLTLFVILGFAAFSFWRYRVEHNAHIRKYVWRNDLKQQDVPGLDFFEMNTIQSATDSFNLSNKLGQGGFGSVYKGKLEDGKEIAVKRLSSSSGQGKEEFMNELVLISKLQHINLVRILGCCIEGEEKLLIYEFMVNKSLDTFIFDARKRLEIDWPKRFDIIQGIARGLLYLHRDSRLKVIHRDLKVSNILLDEKMNPKISDFGLARIYQGTQYQDNTHRVVGTLGYMSPEYAWTGSFSEKSDIYSFGVLLLEIVSGEKISRFSFGEDGKTLLAYAWESWFGNGGIDLLDKDVADSCRPVEVGRCVQIGLLCVQHQPADRPNTLELLSMLTTTSDLPSPKQPTFEFHTRDDESQIRDLITVDEITQSVILGR</sequence>
<dbReference type="EMBL" id="JBANAX010000328">
    <property type="protein sequence ID" value="KAL1213881.1"/>
    <property type="molecule type" value="Genomic_DNA"/>
</dbReference>
<gene>
    <name evidence="26" type="ORF">V5N11_028640</name>
</gene>
<keyword evidence="7 22" id="KW-0812">Transmembrane</keyword>
<dbReference type="FunFam" id="3.30.200.20:FF:000401">
    <property type="entry name" value="G-type lectin S-receptor-like serine/threonine-protein kinase SD1-29"/>
    <property type="match status" value="1"/>
</dbReference>
<dbReference type="PANTHER" id="PTHR27002">
    <property type="entry name" value="RECEPTOR-LIKE SERINE/THREONINE-PROTEIN KINASE SD1-8"/>
    <property type="match status" value="1"/>
</dbReference>
<evidence type="ECO:0000256" key="19">
    <source>
        <dbReference type="ARBA" id="ARBA00048679"/>
    </source>
</evidence>
<evidence type="ECO:0000256" key="13">
    <source>
        <dbReference type="ARBA" id="ARBA00022989"/>
    </source>
</evidence>
<evidence type="ECO:0000256" key="11">
    <source>
        <dbReference type="ARBA" id="ARBA00022777"/>
    </source>
</evidence>
<keyword evidence="6 20" id="KW-0808">Transferase</keyword>
<dbReference type="PROSITE" id="PS00108">
    <property type="entry name" value="PROTEIN_KINASE_ST"/>
    <property type="match status" value="1"/>
</dbReference>
<dbReference type="Proteomes" id="UP001558713">
    <property type="component" value="Unassembled WGS sequence"/>
</dbReference>
<keyword evidence="8" id="KW-0732">Signal</keyword>
<evidence type="ECO:0000259" key="25">
    <source>
        <dbReference type="PROSITE" id="PS50948"/>
    </source>
</evidence>
<dbReference type="Pfam" id="PF01453">
    <property type="entry name" value="B_lectin"/>
    <property type="match status" value="1"/>
</dbReference>
<accession>A0ABD1B4I0</accession>
<evidence type="ECO:0000256" key="21">
    <source>
        <dbReference type="PROSITE-ProRule" id="PRU10141"/>
    </source>
</evidence>
<evidence type="ECO:0000259" key="24">
    <source>
        <dbReference type="PROSITE" id="PS50927"/>
    </source>
</evidence>
<dbReference type="InterPro" id="IPR017441">
    <property type="entry name" value="Protein_kinase_ATP_BS"/>
</dbReference>
<evidence type="ECO:0000256" key="18">
    <source>
        <dbReference type="ARBA" id="ARBA00047899"/>
    </source>
</evidence>
<dbReference type="SUPFAM" id="SSF51110">
    <property type="entry name" value="alpha-D-mannose-specific plant lectins"/>
    <property type="match status" value="1"/>
</dbReference>
<dbReference type="InterPro" id="IPR008271">
    <property type="entry name" value="Ser/Thr_kinase_AS"/>
</dbReference>
<evidence type="ECO:0000256" key="3">
    <source>
        <dbReference type="ARBA" id="ARBA00022527"/>
    </source>
</evidence>
<evidence type="ECO:0000256" key="5">
    <source>
        <dbReference type="ARBA" id="ARBA00022553"/>
    </source>
</evidence>
<dbReference type="GO" id="GO:0045087">
    <property type="term" value="P:innate immune response"/>
    <property type="evidence" value="ECO:0007669"/>
    <property type="project" value="UniProtKB-ARBA"/>
</dbReference>
<comment type="catalytic activity">
    <reaction evidence="18 20">
        <text>L-threonyl-[protein] + ATP = O-phospho-L-threonyl-[protein] + ADP + H(+)</text>
        <dbReference type="Rhea" id="RHEA:46608"/>
        <dbReference type="Rhea" id="RHEA-COMP:11060"/>
        <dbReference type="Rhea" id="RHEA-COMP:11605"/>
        <dbReference type="ChEBI" id="CHEBI:15378"/>
        <dbReference type="ChEBI" id="CHEBI:30013"/>
        <dbReference type="ChEBI" id="CHEBI:30616"/>
        <dbReference type="ChEBI" id="CHEBI:61977"/>
        <dbReference type="ChEBI" id="CHEBI:456216"/>
        <dbReference type="EC" id="2.7.11.1"/>
    </reaction>
</comment>
<evidence type="ECO:0000256" key="12">
    <source>
        <dbReference type="ARBA" id="ARBA00022840"/>
    </source>
</evidence>
<dbReference type="Pfam" id="PF00954">
    <property type="entry name" value="S_locus_glycop"/>
    <property type="match status" value="1"/>
</dbReference>
<keyword evidence="4" id="KW-0245">EGF-like domain</keyword>
<dbReference type="PROSITE" id="PS00107">
    <property type="entry name" value="PROTEIN_KINASE_ATP"/>
    <property type="match status" value="1"/>
</dbReference>
<evidence type="ECO:0000256" key="16">
    <source>
        <dbReference type="ARBA" id="ARBA00023170"/>
    </source>
</evidence>
<dbReference type="InterPro" id="IPR000858">
    <property type="entry name" value="S_locus_glycoprot_dom"/>
</dbReference>
<dbReference type="GO" id="GO:0004674">
    <property type="term" value="F:protein serine/threonine kinase activity"/>
    <property type="evidence" value="ECO:0007669"/>
    <property type="project" value="UniProtKB-KW"/>
</dbReference>
<dbReference type="SUPFAM" id="SSF56112">
    <property type="entry name" value="Protein kinase-like (PK-like)"/>
    <property type="match status" value="1"/>
</dbReference>
<proteinExistence type="inferred from homology"/>
<dbReference type="InterPro" id="IPR024171">
    <property type="entry name" value="SRK-like_kinase"/>
</dbReference>
<keyword evidence="17" id="KW-0325">Glycoprotein</keyword>
<dbReference type="FunFam" id="2.90.10.10:FF:000003">
    <property type="entry name" value="G-type lectin S-receptor-like serine/threonine-protein kinase"/>
    <property type="match status" value="1"/>
</dbReference>
<dbReference type="Gene3D" id="1.10.510.10">
    <property type="entry name" value="Transferase(Phosphotransferase) domain 1"/>
    <property type="match status" value="1"/>
</dbReference>
<dbReference type="InterPro" id="IPR000719">
    <property type="entry name" value="Prot_kinase_dom"/>
</dbReference>
<comment type="caution">
    <text evidence="26">The sequence shown here is derived from an EMBL/GenBank/DDBJ whole genome shotgun (WGS) entry which is preliminary data.</text>
</comment>
<dbReference type="SMART" id="SM00108">
    <property type="entry name" value="B_lectin"/>
    <property type="match status" value="1"/>
</dbReference>
<protein>
    <recommendedName>
        <fullName evidence="20">Receptor-like serine/threonine-protein kinase</fullName>
        <ecNumber evidence="20">2.7.11.1</ecNumber>
    </recommendedName>
</protein>
<dbReference type="Pfam" id="PF11883">
    <property type="entry name" value="DUF3403"/>
    <property type="match status" value="1"/>
</dbReference>
<feature type="binding site" evidence="21">
    <location>
        <position position="535"/>
    </location>
    <ligand>
        <name>ATP</name>
        <dbReference type="ChEBI" id="CHEBI:30616"/>
    </ligand>
</feature>
<evidence type="ECO:0000256" key="14">
    <source>
        <dbReference type="ARBA" id="ARBA00023136"/>
    </source>
</evidence>
<feature type="domain" description="Bulb-type lectin" evidence="24">
    <location>
        <begin position="40"/>
        <end position="161"/>
    </location>
</feature>
<evidence type="ECO:0000256" key="20">
    <source>
        <dbReference type="PIRNR" id="PIRNR000641"/>
    </source>
</evidence>